<dbReference type="Gene3D" id="3.40.630.30">
    <property type="match status" value="2"/>
</dbReference>
<dbReference type="EMBL" id="JTJZ01000022">
    <property type="protein sequence ID" value="KHS51275.1"/>
    <property type="molecule type" value="Genomic_DNA"/>
</dbReference>
<protein>
    <submittedName>
        <fullName evidence="7">Methicillin resistance protein</fullName>
    </submittedName>
</protein>
<name>A0A0B9APL9_BRELN</name>
<comment type="caution">
    <text evidence="7">The sequence shown here is derived from an EMBL/GenBank/DDBJ whole genome shotgun (WGS) entry which is preliminary data.</text>
</comment>
<dbReference type="InterPro" id="IPR050644">
    <property type="entry name" value="PG_Glycine_Bridge_Synth"/>
</dbReference>
<accession>A0A0B9APL9</accession>
<dbReference type="Pfam" id="PF02388">
    <property type="entry name" value="FemAB"/>
    <property type="match status" value="2"/>
</dbReference>
<dbReference type="PROSITE" id="PS51191">
    <property type="entry name" value="FEMABX"/>
    <property type="match status" value="1"/>
</dbReference>
<evidence type="ECO:0000313" key="8">
    <source>
        <dbReference type="Proteomes" id="UP000031488"/>
    </source>
</evidence>
<evidence type="ECO:0000256" key="3">
    <source>
        <dbReference type="ARBA" id="ARBA00022960"/>
    </source>
</evidence>
<dbReference type="AlphaFoldDB" id="A0A0B9APL9"/>
<dbReference type="GO" id="GO:0009252">
    <property type="term" value="P:peptidoglycan biosynthetic process"/>
    <property type="evidence" value="ECO:0007669"/>
    <property type="project" value="UniProtKB-KW"/>
</dbReference>
<evidence type="ECO:0000256" key="1">
    <source>
        <dbReference type="ARBA" id="ARBA00009943"/>
    </source>
</evidence>
<dbReference type="Proteomes" id="UP000031488">
    <property type="component" value="Unassembled WGS sequence"/>
</dbReference>
<dbReference type="RefSeq" id="WP_039212081.1">
    <property type="nucleotide sequence ID" value="NZ_JTJZ01000022.1"/>
</dbReference>
<proteinExistence type="inferred from homology"/>
<keyword evidence="6" id="KW-0961">Cell wall biogenesis/degradation</keyword>
<evidence type="ECO:0000313" key="7">
    <source>
        <dbReference type="EMBL" id="KHS51275.1"/>
    </source>
</evidence>
<reference evidence="7 8" key="1">
    <citation type="submission" date="2014-11" db="EMBL/GenBank/DDBJ databases">
        <title>Draft Genome Sequence of Brevibacterium linens AE038-8.</title>
        <authorList>
            <person name="Maizel D."/>
            <person name="Utturkar S.M."/>
            <person name="Brown S.D."/>
            <person name="Ferrero M."/>
            <person name="Rosen B.P."/>
        </authorList>
    </citation>
    <scope>NUCLEOTIDE SEQUENCE [LARGE SCALE GENOMIC DNA]</scope>
    <source>
        <strain evidence="7 8">AE038-8</strain>
    </source>
</reference>
<evidence type="ECO:0000256" key="5">
    <source>
        <dbReference type="ARBA" id="ARBA00023315"/>
    </source>
</evidence>
<dbReference type="GO" id="GO:0016755">
    <property type="term" value="F:aminoacyltransferase activity"/>
    <property type="evidence" value="ECO:0007669"/>
    <property type="project" value="InterPro"/>
</dbReference>
<keyword evidence="3" id="KW-0133">Cell shape</keyword>
<dbReference type="GO" id="GO:0008360">
    <property type="term" value="P:regulation of cell shape"/>
    <property type="evidence" value="ECO:0007669"/>
    <property type="project" value="UniProtKB-KW"/>
</dbReference>
<keyword evidence="8" id="KW-1185">Reference proteome</keyword>
<sequence length="396" mass="44504">MTPDAFLTSLQRFGDVSYQQTPFWAEARRVDWPDYVPVGWYADGADPISVAIIRYRRIPGTKKRFAFIPYGPLIDWDNADISEQLSTLRSFLEANDVIGVRMLPYLSLRRWDNATVRAGLREPIARHFRDLAPDYTNPTALQLRAIMRDSGWIEKSAPQETHIDYGRFNFLLNLEDRTEDDILAGMHKTWRYNAKKASREGVKIELASIADVDDFQLLYTSTGNRNGFATLSTDFFRTMWTHLTQGLPGRFTTHFARFNGEVLGATTTARVSSTAECIHTATDTTNPRVKPSNALYLALIRQLLSEGAKSYDLGGVKDCLGLDMGGSGLVRFKTEMGADAHEYMGAWELPITPRTYAAFSHAVPAYNAARSRIDPLLASATRLHSRLPALARRDPS</sequence>
<evidence type="ECO:0000256" key="6">
    <source>
        <dbReference type="ARBA" id="ARBA00023316"/>
    </source>
</evidence>
<dbReference type="PANTHER" id="PTHR36174">
    <property type="entry name" value="LIPID II:GLYCINE GLYCYLTRANSFERASE"/>
    <property type="match status" value="1"/>
</dbReference>
<dbReference type="PATRIC" id="fig|1703.6.peg.3306"/>
<dbReference type="InterPro" id="IPR016181">
    <property type="entry name" value="Acyl_CoA_acyltransferase"/>
</dbReference>
<keyword evidence="4" id="KW-0573">Peptidoglycan synthesis</keyword>
<dbReference type="SUPFAM" id="SSF55729">
    <property type="entry name" value="Acyl-CoA N-acyltransferases (Nat)"/>
    <property type="match status" value="2"/>
</dbReference>
<keyword evidence="2" id="KW-0808">Transferase</keyword>
<dbReference type="GO" id="GO:0071555">
    <property type="term" value="P:cell wall organization"/>
    <property type="evidence" value="ECO:0007669"/>
    <property type="project" value="UniProtKB-KW"/>
</dbReference>
<comment type="similarity">
    <text evidence="1">Belongs to the FemABX family.</text>
</comment>
<evidence type="ECO:0000256" key="2">
    <source>
        <dbReference type="ARBA" id="ARBA00022679"/>
    </source>
</evidence>
<dbReference type="InterPro" id="IPR003447">
    <property type="entry name" value="FEMABX"/>
</dbReference>
<dbReference type="PANTHER" id="PTHR36174:SF1">
    <property type="entry name" value="LIPID II:GLYCINE GLYCYLTRANSFERASE"/>
    <property type="match status" value="1"/>
</dbReference>
<keyword evidence="5" id="KW-0012">Acyltransferase</keyword>
<gene>
    <name evidence="7" type="ORF">AE0388_3347</name>
</gene>
<dbReference type="OrthoDB" id="9793335at2"/>
<evidence type="ECO:0000256" key="4">
    <source>
        <dbReference type="ARBA" id="ARBA00022984"/>
    </source>
</evidence>
<organism evidence="7 8">
    <name type="scientific">Brevibacterium linens</name>
    <dbReference type="NCBI Taxonomy" id="1703"/>
    <lineage>
        <taxon>Bacteria</taxon>
        <taxon>Bacillati</taxon>
        <taxon>Actinomycetota</taxon>
        <taxon>Actinomycetes</taxon>
        <taxon>Micrococcales</taxon>
        <taxon>Brevibacteriaceae</taxon>
        <taxon>Brevibacterium</taxon>
    </lineage>
</organism>